<comment type="caution">
    <text evidence="3">The sequence shown here is derived from an EMBL/GenBank/DDBJ whole genome shotgun (WGS) entry which is preliminary data.</text>
</comment>
<feature type="region of interest" description="Disordered" evidence="1">
    <location>
        <begin position="27"/>
        <end position="86"/>
    </location>
</feature>
<dbReference type="RefSeq" id="WP_179388537.1">
    <property type="nucleotide sequence ID" value="NZ_JACBYQ010000001.1"/>
</dbReference>
<evidence type="ECO:0000313" key="3">
    <source>
        <dbReference type="EMBL" id="NYE94821.1"/>
    </source>
</evidence>
<evidence type="ECO:0000256" key="2">
    <source>
        <dbReference type="SAM" id="SignalP"/>
    </source>
</evidence>
<organism evidence="3 4">
    <name type="scientific">Psychromicrobium silvestre</name>
    <dbReference type="NCBI Taxonomy" id="1645614"/>
    <lineage>
        <taxon>Bacteria</taxon>
        <taxon>Bacillati</taxon>
        <taxon>Actinomycetota</taxon>
        <taxon>Actinomycetes</taxon>
        <taxon>Micrococcales</taxon>
        <taxon>Micrococcaceae</taxon>
        <taxon>Psychromicrobium</taxon>
    </lineage>
</organism>
<feature type="compositionally biased region" description="Low complexity" evidence="1">
    <location>
        <begin position="33"/>
        <end position="76"/>
    </location>
</feature>
<name>A0A7Y9S6W1_9MICC</name>
<dbReference type="EMBL" id="JACBYQ010000001">
    <property type="protein sequence ID" value="NYE94821.1"/>
    <property type="molecule type" value="Genomic_DNA"/>
</dbReference>
<reference evidence="3 4" key="1">
    <citation type="submission" date="2020-07" db="EMBL/GenBank/DDBJ databases">
        <title>Sequencing the genomes of 1000 actinobacteria strains.</title>
        <authorList>
            <person name="Klenk H.-P."/>
        </authorList>
    </citation>
    <scope>NUCLEOTIDE SEQUENCE [LARGE SCALE GENOMIC DNA]</scope>
    <source>
        <strain evidence="3 4">DSM 102047</strain>
    </source>
</reference>
<feature type="chain" id="PRO_5031215425" description="FMN-binding domain-containing protein" evidence="2">
    <location>
        <begin position="36"/>
        <end position="166"/>
    </location>
</feature>
<dbReference type="Proteomes" id="UP000521748">
    <property type="component" value="Unassembled WGS sequence"/>
</dbReference>
<keyword evidence="2" id="KW-0732">Signal</keyword>
<gene>
    <name evidence="3" type="ORF">FHU41_001042</name>
</gene>
<evidence type="ECO:0008006" key="5">
    <source>
        <dbReference type="Google" id="ProtNLM"/>
    </source>
</evidence>
<sequence length="166" mass="16772">MRTTTRKTMFLSAAGIALVGGVTACAPTASQPSNAANQDASSQSTSSQQSSSNASSSSSGTSGTSGTSSYQDGSYSADGHYVSPNGEETIGVKLTLASGVITDLQLTPHPTSPNTQQFQGEFISGINAIVVGKKIDELNVSKVAGSSLTSGGFNQAITEIEKEASK</sequence>
<keyword evidence="4" id="KW-1185">Reference proteome</keyword>
<feature type="signal peptide" evidence="2">
    <location>
        <begin position="1"/>
        <end position="35"/>
    </location>
</feature>
<dbReference type="PROSITE" id="PS51257">
    <property type="entry name" value="PROKAR_LIPOPROTEIN"/>
    <property type="match status" value="1"/>
</dbReference>
<dbReference type="AlphaFoldDB" id="A0A7Y9S6W1"/>
<evidence type="ECO:0000256" key="1">
    <source>
        <dbReference type="SAM" id="MobiDB-lite"/>
    </source>
</evidence>
<accession>A0A7Y9S6W1</accession>
<evidence type="ECO:0000313" key="4">
    <source>
        <dbReference type="Proteomes" id="UP000521748"/>
    </source>
</evidence>
<protein>
    <recommendedName>
        <fullName evidence="5">FMN-binding domain-containing protein</fullName>
    </recommendedName>
</protein>
<proteinExistence type="predicted"/>